<evidence type="ECO:0000256" key="14">
    <source>
        <dbReference type="ARBA" id="ARBA00023180"/>
    </source>
</evidence>
<dbReference type="Pfam" id="PF12349">
    <property type="entry name" value="Sterol-sensing"/>
    <property type="match status" value="1"/>
</dbReference>
<dbReference type="InterPro" id="IPR053958">
    <property type="entry name" value="HMGCR/SNAP/NPC1-like_SSD"/>
</dbReference>
<dbReference type="InterPro" id="IPR030225">
    <property type="entry name" value="SCAP"/>
</dbReference>
<evidence type="ECO:0000313" key="20">
    <source>
        <dbReference type="Proteomes" id="UP001217582"/>
    </source>
</evidence>
<keyword evidence="14" id="KW-0325">Glycoprotein</keyword>
<evidence type="ECO:0000256" key="15">
    <source>
        <dbReference type="ARBA" id="ARBA00023221"/>
    </source>
</evidence>
<keyword evidence="9 17" id="KW-1133">Transmembrane helix</keyword>
<evidence type="ECO:0000256" key="17">
    <source>
        <dbReference type="SAM" id="Phobius"/>
    </source>
</evidence>
<sequence length="1163" mass="129147">MFRRAKPPKEGRRRASLQLNEWTLRDGRADRGCESSDLRASWHASLWRPWRRKLTRAYSRAEVVFSEWFAWHGNWISHHQRRTVLLCNLVIASLFYPAVVLYLLTTSEDPASTLHAPVCVMRDQIYTGDQPACVTGAQSPTNIWDVVKGSLQDLTGYVRSQALSDHYPVHDLRLVWDETPTLEVVNKNEHEAPVIHVAQVLMSSDKIRQGAGSPYGVLSPSFLMTALALEKELDAKLLSNAPNKPSCVRRNETDTCLVLSPLEYWHRNAAAIEADPHPAKSYTGSPIRAIVTPPVAPTAAHSPLPLLYSTTLAGRWPFLPLFSRAEYLVLTYFLHDSHMDAWPGMVHEAMQRVAPATVSVPRHIVAGTTTLEFKPQSLTARPTINYKIVIVGYFLLLLYIFRGLVQMRRLHSRFGMAFTGSVQLIIDLIMSLSLCALLGIRLTAVPWPILPFIIVVVGSETMLFVIHVVTNTPLSLTVNSRIAYGLSQVAGPITFSTATDVLLLGVIGYVVRNEAVTQFVLFTMCALVADYFMQMTFFITVLSIDIQRLELAEVLMQGTRAPSAAATPHADMPRRLRMDHPRSGTARLVHMLYRLWCMRSPRFIHALAIVLAVCTALVMYAPQVMSSETWLRVLYHRAHVPPDAELDQSPYGAFWRALNPDGASSIRVVLEPWILATTTTATGGLPDAPGPWLEGLFYDRRGTTIFLFFLFVVGPIALTVVVLSFILHYLLQHSDKLESSHQDGENIELRRLLDRHTSMPPDTMSIHLSVHADELHTAPILVTAASDTMFVSADTHNALRLDNQGESVLWPLAMLRTKHEAVADASHIVALAVKAGCVAIGQYSGRISVWHIDAPQRLVDMTSPVQAPIQHLVFHADMLLSLHRDGSVRSWPLDGESRVFVEAPESGGSWTCATVHATESGLFLGAASSRGHLAVYRITDDASLVCLVENASHVPLRCAALLPSSTTEQPAPEPMAQITPPRKPATWKKNSAVPSHMLVAGDQDGVLHAWQVSECASDMILDLPLRDGAIRDVRAEGGMLWVQTTNRVWLVEPSLRVRDSIANPRGCVDVTPDGWLLGLCRAYASEARWEIWRAQLPISAVERIPVDIESLIRTAVRDSVEQGLHPPSRLPLLTARVDRMVRRGSEWMIPFGSTILSLKAEHM</sequence>
<evidence type="ECO:0000256" key="3">
    <source>
        <dbReference type="ARBA" id="ARBA00007410"/>
    </source>
</evidence>
<keyword evidence="7" id="KW-0677">Repeat</keyword>
<evidence type="ECO:0000256" key="2">
    <source>
        <dbReference type="ARBA" id="ARBA00004653"/>
    </source>
</evidence>
<proteinExistence type="inferred from homology"/>
<keyword evidence="11" id="KW-0443">Lipid metabolism</keyword>
<feature type="transmembrane region" description="Helical" evidence="17">
    <location>
        <begin position="449"/>
        <end position="470"/>
    </location>
</feature>
<evidence type="ECO:0000313" key="19">
    <source>
        <dbReference type="EMBL" id="WFD16359.1"/>
    </source>
</evidence>
<dbReference type="InterPro" id="IPR036322">
    <property type="entry name" value="WD40_repeat_dom_sf"/>
</dbReference>
<organism evidence="19 20">
    <name type="scientific">Malassezia arunalokei</name>
    <dbReference type="NCBI Taxonomy" id="1514897"/>
    <lineage>
        <taxon>Eukaryota</taxon>
        <taxon>Fungi</taxon>
        <taxon>Dikarya</taxon>
        <taxon>Basidiomycota</taxon>
        <taxon>Ustilaginomycotina</taxon>
        <taxon>Malasseziomycetes</taxon>
        <taxon>Malasseziales</taxon>
        <taxon>Malasseziaceae</taxon>
        <taxon>Malassezia</taxon>
    </lineage>
</organism>
<keyword evidence="6 17" id="KW-0812">Transmembrane</keyword>
<dbReference type="GO" id="GO:0008202">
    <property type="term" value="P:steroid metabolic process"/>
    <property type="evidence" value="ECO:0007669"/>
    <property type="project" value="UniProtKB-KW"/>
</dbReference>
<evidence type="ECO:0000256" key="11">
    <source>
        <dbReference type="ARBA" id="ARBA00023098"/>
    </source>
</evidence>
<evidence type="ECO:0000256" key="16">
    <source>
        <dbReference type="SAM" id="MobiDB-lite"/>
    </source>
</evidence>
<keyword evidence="10" id="KW-0333">Golgi apparatus</keyword>
<keyword evidence="20" id="KW-1185">Reference proteome</keyword>
<evidence type="ECO:0000256" key="9">
    <source>
        <dbReference type="ARBA" id="ARBA00022989"/>
    </source>
</evidence>
<evidence type="ECO:0000256" key="12">
    <source>
        <dbReference type="ARBA" id="ARBA00023121"/>
    </source>
</evidence>
<feature type="transmembrane region" description="Helical" evidence="17">
    <location>
        <begin position="84"/>
        <end position="104"/>
    </location>
</feature>
<dbReference type="EMBL" id="CP119919">
    <property type="protein sequence ID" value="WFD16359.1"/>
    <property type="molecule type" value="Genomic_DNA"/>
</dbReference>
<dbReference type="GO" id="GO:0032934">
    <property type="term" value="F:sterol binding"/>
    <property type="evidence" value="ECO:0007669"/>
    <property type="project" value="InterPro"/>
</dbReference>
<dbReference type="InterPro" id="IPR000731">
    <property type="entry name" value="SSD"/>
</dbReference>
<comment type="similarity">
    <text evidence="3">Belongs to the WD repeat SCAP family.</text>
</comment>
<dbReference type="GO" id="GO:0005789">
    <property type="term" value="C:endoplasmic reticulum membrane"/>
    <property type="evidence" value="ECO:0007669"/>
    <property type="project" value="UniProtKB-SubCell"/>
</dbReference>
<evidence type="ECO:0000256" key="6">
    <source>
        <dbReference type="ARBA" id="ARBA00022692"/>
    </source>
</evidence>
<keyword evidence="5" id="KW-0853">WD repeat</keyword>
<comment type="subcellular location">
    <subcellularLocation>
        <location evidence="1">Endoplasmic reticulum membrane</location>
        <topology evidence="1">Multi-pass membrane protein</topology>
    </subcellularLocation>
    <subcellularLocation>
        <location evidence="2">Golgi apparatus membrane</location>
        <topology evidence="2">Multi-pass membrane protein</topology>
    </subcellularLocation>
</comment>
<keyword evidence="13 17" id="KW-0472">Membrane</keyword>
<dbReference type="SUPFAM" id="SSF50978">
    <property type="entry name" value="WD40 repeat-like"/>
    <property type="match status" value="1"/>
</dbReference>
<feature type="transmembrane region" description="Helical" evidence="17">
    <location>
        <begin position="422"/>
        <end position="443"/>
    </location>
</feature>
<feature type="transmembrane region" description="Helical" evidence="17">
    <location>
        <begin position="705"/>
        <end position="731"/>
    </location>
</feature>
<dbReference type="PROSITE" id="PS50156">
    <property type="entry name" value="SSD"/>
    <property type="match status" value="1"/>
</dbReference>
<keyword evidence="15" id="KW-0753">Steroid metabolism</keyword>
<evidence type="ECO:0000256" key="1">
    <source>
        <dbReference type="ARBA" id="ARBA00004477"/>
    </source>
</evidence>
<dbReference type="Gene3D" id="2.130.10.10">
    <property type="entry name" value="YVTN repeat-like/Quinoprotein amine dehydrogenase"/>
    <property type="match status" value="1"/>
</dbReference>
<keyword evidence="12" id="KW-0446">Lipid-binding</keyword>
<evidence type="ECO:0000256" key="13">
    <source>
        <dbReference type="ARBA" id="ARBA00023136"/>
    </source>
</evidence>
<reference evidence="19 20" key="1">
    <citation type="submission" date="2023-03" db="EMBL/GenBank/DDBJ databases">
        <title>Mating type loci evolution in Malassezia.</title>
        <authorList>
            <person name="Coelho M.A."/>
        </authorList>
    </citation>
    <scope>NUCLEOTIDE SEQUENCE [LARGE SCALE GENOMIC DNA]</scope>
    <source>
        <strain evidence="19 20">CBS 13387</strain>
    </source>
</reference>
<dbReference type="GO" id="GO:0000139">
    <property type="term" value="C:Golgi membrane"/>
    <property type="evidence" value="ECO:0007669"/>
    <property type="project" value="UniProtKB-SubCell"/>
</dbReference>
<evidence type="ECO:0000256" key="4">
    <source>
        <dbReference type="ARBA" id="ARBA00019541"/>
    </source>
</evidence>
<evidence type="ECO:0000256" key="5">
    <source>
        <dbReference type="ARBA" id="ARBA00022574"/>
    </source>
</evidence>
<dbReference type="GO" id="GO:0032936">
    <property type="term" value="C:SREBP-SCAP complex"/>
    <property type="evidence" value="ECO:0007669"/>
    <property type="project" value="TreeGrafter"/>
</dbReference>
<accession>A0AAJ6CKB5</accession>
<evidence type="ECO:0000259" key="18">
    <source>
        <dbReference type="PROSITE" id="PS50156"/>
    </source>
</evidence>
<feature type="region of interest" description="Disordered" evidence="16">
    <location>
        <begin position="965"/>
        <end position="987"/>
    </location>
</feature>
<gene>
    <name evidence="19" type="ORF">MARU1_002393</name>
</gene>
<dbReference type="GO" id="GO:0032933">
    <property type="term" value="P:SREBP signaling pathway"/>
    <property type="evidence" value="ECO:0007669"/>
    <property type="project" value="InterPro"/>
</dbReference>
<evidence type="ECO:0000256" key="7">
    <source>
        <dbReference type="ARBA" id="ARBA00022737"/>
    </source>
</evidence>
<dbReference type="PANTHER" id="PTHR46378:SF1">
    <property type="entry name" value="STEROL REGULATORY ELEMENT-BINDING PROTEIN CLEAVAGE-ACTIVATING PROTEIN"/>
    <property type="match status" value="1"/>
</dbReference>
<dbReference type="InterPro" id="IPR015943">
    <property type="entry name" value="WD40/YVTN_repeat-like_dom_sf"/>
</dbReference>
<evidence type="ECO:0000256" key="8">
    <source>
        <dbReference type="ARBA" id="ARBA00022824"/>
    </source>
</evidence>
<feature type="transmembrane region" description="Helical" evidence="17">
    <location>
        <begin position="482"/>
        <end position="507"/>
    </location>
</feature>
<keyword evidence="8" id="KW-0256">Endoplasmic reticulum</keyword>
<protein>
    <recommendedName>
        <fullName evidence="4">Sterol regulatory element-binding protein cleavage-activating protein</fullName>
    </recommendedName>
</protein>
<dbReference type="GO" id="GO:0045540">
    <property type="term" value="P:regulation of cholesterol biosynthetic process"/>
    <property type="evidence" value="ECO:0007669"/>
    <property type="project" value="TreeGrafter"/>
</dbReference>
<feature type="transmembrane region" description="Helical" evidence="17">
    <location>
        <begin position="519"/>
        <end position="542"/>
    </location>
</feature>
<feature type="domain" description="SSD" evidence="18">
    <location>
        <begin position="385"/>
        <end position="544"/>
    </location>
</feature>
<feature type="transmembrane region" description="Helical" evidence="17">
    <location>
        <begin position="384"/>
        <end position="401"/>
    </location>
</feature>
<name>A0AAJ6CKB5_9BASI</name>
<dbReference type="Proteomes" id="UP001217582">
    <property type="component" value="Chromosome 4"/>
</dbReference>
<dbReference type="PANTHER" id="PTHR46378">
    <property type="entry name" value="STEROL REGULATORY ELEMENT-BINDING PROTEIN CLEAVAGE-ACTIVATING PROTEIN"/>
    <property type="match status" value="1"/>
</dbReference>
<dbReference type="SUPFAM" id="SSF82866">
    <property type="entry name" value="Multidrug efflux transporter AcrB transmembrane domain"/>
    <property type="match status" value="1"/>
</dbReference>
<feature type="transmembrane region" description="Helical" evidence="17">
    <location>
        <begin position="603"/>
        <end position="621"/>
    </location>
</feature>
<evidence type="ECO:0000256" key="10">
    <source>
        <dbReference type="ARBA" id="ARBA00023034"/>
    </source>
</evidence>
<dbReference type="AlphaFoldDB" id="A0AAJ6CKB5"/>